<sequence>MFISGPLKTSEDPNAVSPGRRLVVPLQICVLQGLSFVKAQLLSMEFPAHVSENLPKLDDVNNSSNGGHVNSESKMDRLVKIDPFKGSWGLRFLELELSNPTDVVFEINVSVKLENNSNEDNHLADQMLQNTAILKQELIEIAQQGFLCILSILNYPFLMIPFYRRILIQMGLVEEEIHHSLKRAAKPNSMLASRTLYLGLRFNGTRDAIALENPLTFGFKLVRDESDSDNLDPVKESDLPESPASKSSVLAHEMTSMVVVVRNNTKDTIKINLNITCRDVAGENCVDGTKSTVLWTGVLSEITVEIPPLHQIKHSFCLHFLVPGEYTLLAAAVIDDANDILRARARATSSAEPIFCRGPPYHLRVLGNT</sequence>
<dbReference type="InterPro" id="IPR013935">
    <property type="entry name" value="Trs120_TRAPPC9"/>
</dbReference>
<dbReference type="AlphaFoldDB" id="G7KSA7"/>
<name>G7KSA7_MEDTR</name>
<dbReference type="PANTHER" id="PTHR21512:SF5">
    <property type="entry name" value="TRAFFICKING PROTEIN PARTICLE COMPLEX SUBUNIT 9"/>
    <property type="match status" value="1"/>
</dbReference>
<dbReference type="Pfam" id="PF26283">
    <property type="entry name" value="Ig_TRAPPC9-Trs120_4th"/>
    <property type="match status" value="1"/>
</dbReference>
<feature type="domain" description="Trs120/TRAPPC9 fourth Ig-like" evidence="1">
    <location>
        <begin position="218"/>
        <end position="365"/>
    </location>
</feature>
<dbReference type="EnsemblPlants" id="AES79528">
    <property type="protein sequence ID" value="AES79528"/>
    <property type="gene ID" value="MTR_7g069440"/>
</dbReference>
<keyword evidence="4" id="KW-1185">Reference proteome</keyword>
<gene>
    <name evidence="2" type="ordered locus">MTR_7g069440</name>
</gene>
<accession>A0A0C3W7C8</accession>
<dbReference type="InterPro" id="IPR058568">
    <property type="entry name" value="Ig_TRAPPC9_Trs120_4th"/>
</dbReference>
<dbReference type="Proteomes" id="UP000002051">
    <property type="component" value="Unassembled WGS sequence"/>
</dbReference>
<reference evidence="2 4" key="2">
    <citation type="journal article" date="2014" name="BMC Genomics">
        <title>An improved genome release (version Mt4.0) for the model legume Medicago truncatula.</title>
        <authorList>
            <person name="Tang H."/>
            <person name="Krishnakumar V."/>
            <person name="Bidwell S."/>
            <person name="Rosen B."/>
            <person name="Chan A."/>
            <person name="Zhou S."/>
            <person name="Gentzbittel L."/>
            <person name="Childs K.L."/>
            <person name="Yandell M."/>
            <person name="Gundlach H."/>
            <person name="Mayer K.F."/>
            <person name="Schwartz D.C."/>
            <person name="Town C.D."/>
        </authorList>
    </citation>
    <scope>GENOME REANNOTATION</scope>
    <source>
        <strain evidence="3 4">cv. Jemalong A17</strain>
    </source>
</reference>
<dbReference type="HOGENOM" id="CLU_750929_0_0_1"/>
<accession>G7KSA7</accession>
<evidence type="ECO:0000313" key="3">
    <source>
        <dbReference type="EnsemblPlants" id="AES79528"/>
    </source>
</evidence>
<evidence type="ECO:0000313" key="2">
    <source>
        <dbReference type="EMBL" id="AES79528.2"/>
    </source>
</evidence>
<reference evidence="3" key="3">
    <citation type="submission" date="2015-04" db="UniProtKB">
        <authorList>
            <consortium name="EnsemblPlants"/>
        </authorList>
    </citation>
    <scope>IDENTIFICATION</scope>
    <source>
        <strain evidence="3">cv. Jemalong A17</strain>
    </source>
</reference>
<dbReference type="EMBL" id="CM001223">
    <property type="protein sequence ID" value="AES79528.2"/>
    <property type="molecule type" value="Genomic_DNA"/>
</dbReference>
<protein>
    <submittedName>
        <fullName evidence="2">Transporter TRS120</fullName>
    </submittedName>
</protein>
<dbReference type="GO" id="GO:0005794">
    <property type="term" value="C:Golgi apparatus"/>
    <property type="evidence" value="ECO:0007669"/>
    <property type="project" value="UniProtKB-SubCell"/>
</dbReference>
<proteinExistence type="predicted"/>
<reference evidence="2 4" key="1">
    <citation type="journal article" date="2011" name="Nature">
        <title>The Medicago genome provides insight into the evolution of rhizobial symbioses.</title>
        <authorList>
            <person name="Young N.D."/>
            <person name="Debelle F."/>
            <person name="Oldroyd G.E."/>
            <person name="Geurts R."/>
            <person name="Cannon S.B."/>
            <person name="Udvardi M.K."/>
            <person name="Benedito V.A."/>
            <person name="Mayer K.F."/>
            <person name="Gouzy J."/>
            <person name="Schoof H."/>
            <person name="Van de Peer Y."/>
            <person name="Proost S."/>
            <person name="Cook D.R."/>
            <person name="Meyers B.C."/>
            <person name="Spannagl M."/>
            <person name="Cheung F."/>
            <person name="De Mita S."/>
            <person name="Krishnakumar V."/>
            <person name="Gundlach H."/>
            <person name="Zhou S."/>
            <person name="Mudge J."/>
            <person name="Bharti A.K."/>
            <person name="Murray J.D."/>
            <person name="Naoumkina M.A."/>
            <person name="Rosen B."/>
            <person name="Silverstein K.A."/>
            <person name="Tang H."/>
            <person name="Rombauts S."/>
            <person name="Zhao P.X."/>
            <person name="Zhou P."/>
            <person name="Barbe V."/>
            <person name="Bardou P."/>
            <person name="Bechner M."/>
            <person name="Bellec A."/>
            <person name="Berger A."/>
            <person name="Berges H."/>
            <person name="Bidwell S."/>
            <person name="Bisseling T."/>
            <person name="Choisne N."/>
            <person name="Couloux A."/>
            <person name="Denny R."/>
            <person name="Deshpande S."/>
            <person name="Dai X."/>
            <person name="Doyle J.J."/>
            <person name="Dudez A.M."/>
            <person name="Farmer A.D."/>
            <person name="Fouteau S."/>
            <person name="Franken C."/>
            <person name="Gibelin C."/>
            <person name="Gish J."/>
            <person name="Goldstein S."/>
            <person name="Gonzalez A.J."/>
            <person name="Green P.J."/>
            <person name="Hallab A."/>
            <person name="Hartog M."/>
            <person name="Hua A."/>
            <person name="Humphray S.J."/>
            <person name="Jeong D.H."/>
            <person name="Jing Y."/>
            <person name="Jocker A."/>
            <person name="Kenton S.M."/>
            <person name="Kim D.J."/>
            <person name="Klee K."/>
            <person name="Lai H."/>
            <person name="Lang C."/>
            <person name="Lin S."/>
            <person name="Macmil S.L."/>
            <person name="Magdelenat G."/>
            <person name="Matthews L."/>
            <person name="McCorrison J."/>
            <person name="Monaghan E.L."/>
            <person name="Mun J.H."/>
            <person name="Najar F.Z."/>
            <person name="Nicholson C."/>
            <person name="Noirot C."/>
            <person name="O'Bleness M."/>
            <person name="Paule C.R."/>
            <person name="Poulain J."/>
            <person name="Prion F."/>
            <person name="Qin B."/>
            <person name="Qu C."/>
            <person name="Retzel E.F."/>
            <person name="Riddle C."/>
            <person name="Sallet E."/>
            <person name="Samain S."/>
            <person name="Samson N."/>
            <person name="Sanders I."/>
            <person name="Saurat O."/>
            <person name="Scarpelli C."/>
            <person name="Schiex T."/>
            <person name="Segurens B."/>
            <person name="Severin A.J."/>
            <person name="Sherrier D.J."/>
            <person name="Shi R."/>
            <person name="Sims S."/>
            <person name="Singer S.R."/>
            <person name="Sinharoy S."/>
            <person name="Sterck L."/>
            <person name="Viollet A."/>
            <person name="Wang B.B."/>
            <person name="Wang K."/>
            <person name="Wang M."/>
            <person name="Wang X."/>
            <person name="Warfsmann J."/>
            <person name="Weissenbach J."/>
            <person name="White D.D."/>
            <person name="White J.D."/>
            <person name="Wiley G.B."/>
            <person name="Wincker P."/>
            <person name="Xing Y."/>
            <person name="Yang L."/>
            <person name="Yao Z."/>
            <person name="Ying F."/>
            <person name="Zhai J."/>
            <person name="Zhou L."/>
            <person name="Zuber A."/>
            <person name="Denarie J."/>
            <person name="Dixon R.A."/>
            <person name="May G.D."/>
            <person name="Schwartz D.C."/>
            <person name="Rogers J."/>
            <person name="Quetier F."/>
            <person name="Town C.D."/>
            <person name="Roe B.A."/>
        </authorList>
    </citation>
    <scope>NUCLEOTIDE SEQUENCE [LARGE SCALE GENOMIC DNA]</scope>
    <source>
        <strain evidence="2">A17</strain>
        <strain evidence="3 4">cv. Jemalong A17</strain>
    </source>
</reference>
<evidence type="ECO:0000313" key="4">
    <source>
        <dbReference type="Proteomes" id="UP000002051"/>
    </source>
</evidence>
<dbReference type="PANTHER" id="PTHR21512">
    <property type="entry name" value="TRAFFICKING PROTEIN PARTICLE COMPLEX SUBUNIT 9"/>
    <property type="match status" value="1"/>
</dbReference>
<evidence type="ECO:0000259" key="1">
    <source>
        <dbReference type="Pfam" id="PF26283"/>
    </source>
</evidence>
<dbReference type="STRING" id="3880.G7KSA7"/>
<organism evidence="2 4">
    <name type="scientific">Medicago truncatula</name>
    <name type="common">Barrel medic</name>
    <name type="synonym">Medicago tribuloides</name>
    <dbReference type="NCBI Taxonomy" id="3880"/>
    <lineage>
        <taxon>Eukaryota</taxon>
        <taxon>Viridiplantae</taxon>
        <taxon>Streptophyta</taxon>
        <taxon>Embryophyta</taxon>
        <taxon>Tracheophyta</taxon>
        <taxon>Spermatophyta</taxon>
        <taxon>Magnoliopsida</taxon>
        <taxon>eudicotyledons</taxon>
        <taxon>Gunneridae</taxon>
        <taxon>Pentapetalae</taxon>
        <taxon>rosids</taxon>
        <taxon>fabids</taxon>
        <taxon>Fabales</taxon>
        <taxon>Fabaceae</taxon>
        <taxon>Papilionoideae</taxon>
        <taxon>50 kb inversion clade</taxon>
        <taxon>NPAAA clade</taxon>
        <taxon>Hologalegina</taxon>
        <taxon>IRL clade</taxon>
        <taxon>Trifolieae</taxon>
        <taxon>Medicago</taxon>
    </lineage>
</organism>